<dbReference type="Gene3D" id="6.10.250.2410">
    <property type="match status" value="1"/>
</dbReference>
<accession>A0ABY3RF88</accession>
<evidence type="ECO:0000313" key="2">
    <source>
        <dbReference type="EMBL" id="UFZ05914.1"/>
    </source>
</evidence>
<evidence type="ECO:0000256" key="1">
    <source>
        <dbReference type="ARBA" id="ARBA00044777"/>
    </source>
</evidence>
<dbReference type="InterPro" id="IPR003768">
    <property type="entry name" value="ScpA"/>
</dbReference>
<dbReference type="RefSeq" id="WP_231324479.1">
    <property type="nucleotide sequence ID" value="NZ_CP088156.1"/>
</dbReference>
<dbReference type="EMBL" id="CP088156">
    <property type="protein sequence ID" value="UFZ05914.1"/>
    <property type="molecule type" value="Genomic_DNA"/>
</dbReference>
<dbReference type="Proteomes" id="UP001431010">
    <property type="component" value="Chromosome"/>
</dbReference>
<dbReference type="PANTHER" id="PTHR33969">
    <property type="entry name" value="SEGREGATION AND CONDENSATION PROTEIN A"/>
    <property type="match status" value="1"/>
</dbReference>
<organism evidence="2 3">
    <name type="scientific">Bradyrhizobium ontarionense</name>
    <dbReference type="NCBI Taxonomy" id="2898149"/>
    <lineage>
        <taxon>Bacteria</taxon>
        <taxon>Pseudomonadati</taxon>
        <taxon>Pseudomonadota</taxon>
        <taxon>Alphaproteobacteria</taxon>
        <taxon>Hyphomicrobiales</taxon>
        <taxon>Nitrobacteraceae</taxon>
        <taxon>Bradyrhizobium</taxon>
    </lineage>
</organism>
<name>A0ABY3RF88_9BRAD</name>
<dbReference type="Pfam" id="PF02616">
    <property type="entry name" value="SMC_ScpA"/>
    <property type="match status" value="1"/>
</dbReference>
<evidence type="ECO:0000313" key="3">
    <source>
        <dbReference type="Proteomes" id="UP001431010"/>
    </source>
</evidence>
<keyword evidence="3" id="KW-1185">Reference proteome</keyword>
<gene>
    <name evidence="2" type="ORF">LQG66_06290</name>
</gene>
<reference evidence="2" key="1">
    <citation type="journal article" date="2024" name="Antonie Van Leeuwenhoek">
        <title>Bradyrhizobium ontarionense sp. nov., a novel bacterial symbiont isolated from Aeschynomene indica (Indian jointvetch), harbours photosynthesis, nitrogen fixation and nitrous oxide (N2O) reductase genes.</title>
        <authorList>
            <person name="Bromfield E.S.P."/>
            <person name="Cloutier S."/>
        </authorList>
    </citation>
    <scope>NUCLEOTIDE SEQUENCE</scope>
    <source>
        <strain evidence="2">A19</strain>
    </source>
</reference>
<dbReference type="PANTHER" id="PTHR33969:SF2">
    <property type="entry name" value="SEGREGATION AND CONDENSATION PROTEIN A"/>
    <property type="match status" value="1"/>
</dbReference>
<sequence>MTAEILSFETGRPAELAEAEPSLVVDVEGYEGPLDLLLALARQQKVDLAKMSILALADQYLQFIEAARKIRLELAADYLVMAAWLAFLKSRLLLPEPPAAEGPSAEEMATALANRLRRLEAIREAANRLMNRPQFQRDVFPRGNPEAIAEVRHPKFTATLFDLLSAYAIQRQSRVVTSVHMAKRTVWSLAEARASLERLVGMTEVSDDWGCLDDYLLDYVAEPAQKATVFASSFAAVLELVREGKLELNQKQAFAPLYFRKRPPIQSGAMAAPDLTVE</sequence>
<proteinExistence type="predicted"/>
<protein>
    <recommendedName>
        <fullName evidence="1">Segregation and condensation protein A</fullName>
    </recommendedName>
</protein>